<dbReference type="Gene3D" id="2.40.128.20">
    <property type="match status" value="1"/>
</dbReference>
<dbReference type="InterPro" id="IPR002970">
    <property type="entry name" value="Tick_his-bd"/>
</dbReference>
<name>A0A6B0VCB3_IXORI</name>
<evidence type="ECO:0000313" key="2">
    <source>
        <dbReference type="EMBL" id="MXU99434.1"/>
    </source>
</evidence>
<keyword evidence="1" id="KW-0732">Signal</keyword>
<organism evidence="2">
    <name type="scientific">Ixodes ricinus</name>
    <name type="common">Common tick</name>
    <name type="synonym">Acarus ricinus</name>
    <dbReference type="NCBI Taxonomy" id="34613"/>
    <lineage>
        <taxon>Eukaryota</taxon>
        <taxon>Metazoa</taxon>
        <taxon>Ecdysozoa</taxon>
        <taxon>Arthropoda</taxon>
        <taxon>Chelicerata</taxon>
        <taxon>Arachnida</taxon>
        <taxon>Acari</taxon>
        <taxon>Parasitiformes</taxon>
        <taxon>Ixodida</taxon>
        <taxon>Ixodoidea</taxon>
        <taxon>Ixodidae</taxon>
        <taxon>Ixodinae</taxon>
        <taxon>Ixodes</taxon>
    </lineage>
</organism>
<dbReference type="GO" id="GO:0030682">
    <property type="term" value="P:symbiont-mediated perturbation of host defenses"/>
    <property type="evidence" value="ECO:0007669"/>
    <property type="project" value="InterPro"/>
</dbReference>
<dbReference type="SUPFAM" id="SSF50814">
    <property type="entry name" value="Lipocalins"/>
    <property type="match status" value="1"/>
</dbReference>
<protein>
    <submittedName>
        <fullName evidence="2">Putative salivary lipocalin</fullName>
    </submittedName>
</protein>
<dbReference type="AlphaFoldDB" id="A0A6B0VCB3"/>
<reference evidence="2" key="1">
    <citation type="submission" date="2019-12" db="EMBL/GenBank/DDBJ databases">
        <title>An insight into the sialome of adult female Ixodes ricinus ticks feeding for 6 days.</title>
        <authorList>
            <person name="Perner J."/>
            <person name="Ribeiro J.M.C."/>
        </authorList>
    </citation>
    <scope>NUCLEOTIDE SEQUENCE</scope>
    <source>
        <strain evidence="2">Semi-engorged</strain>
        <tissue evidence="2">Salivary glands</tissue>
    </source>
</reference>
<dbReference type="EMBL" id="GIFC01017351">
    <property type="protein sequence ID" value="MXU99434.1"/>
    <property type="molecule type" value="Transcribed_RNA"/>
</dbReference>
<feature type="chain" id="PRO_5025406744" evidence="1">
    <location>
        <begin position="23"/>
        <end position="442"/>
    </location>
</feature>
<dbReference type="GO" id="GO:0043176">
    <property type="term" value="F:amine binding"/>
    <property type="evidence" value="ECO:0007669"/>
    <property type="project" value="InterPro"/>
</dbReference>
<accession>A0A6B0VCB3</accession>
<feature type="signal peptide" evidence="1">
    <location>
        <begin position="1"/>
        <end position="22"/>
    </location>
</feature>
<sequence>MRLVNFIYLCIALLISPYNTNSFPNVPSKYVTKECRKKAEKFDAKNVPLEYNSALFCMFQNLQVLEKMKSLQLALTTPHTGRSICQIEVHWFNKTTSQVNMTIYDTDLLGNCTARNATVIVKAYEDQSTKELSELEIPRKIGWKAQSTHKKKARLLFTDYKKCLILITSYFPVNDKYCELFVVSHNATNMQDTPCHSIYRIYCGYGRPTRGVWPDPAKSSSDDDFITEVHQLGLLIDHRNPLKEDTVFMNEFQTIPEVLYQIPEANVYASTHKNKNNRLCGIQTYKIMPDMAQVELQMISSEKKKTTEGVRHFRSDTNAISPTQVLLSDYHGLWRVLLSNFKNCYVLKKVDSSKQGAPFCEFFIKNNTNPTTDLEECWFVFLAYCGYPKAFYNKTSCYPRITAQHLNTEKPKPEDTTLLNALGNGLRYLNCTDLSDSDTNLG</sequence>
<dbReference type="Pfam" id="PF02098">
    <property type="entry name" value="His_binding"/>
    <property type="match status" value="1"/>
</dbReference>
<dbReference type="InterPro" id="IPR012674">
    <property type="entry name" value="Calycin"/>
</dbReference>
<proteinExistence type="predicted"/>
<evidence type="ECO:0000256" key="1">
    <source>
        <dbReference type="SAM" id="SignalP"/>
    </source>
</evidence>